<name>A0A0R2AR29_9LACO</name>
<accession>A0A0R2AR29</accession>
<evidence type="ECO:0000256" key="1">
    <source>
        <dbReference type="ARBA" id="ARBA00023125"/>
    </source>
</evidence>
<dbReference type="AlphaFoldDB" id="A0A0R2AR29"/>
<dbReference type="Gene3D" id="3.30.1310.10">
    <property type="entry name" value="Nucleoid-associated protein YbaB-like domain"/>
    <property type="match status" value="1"/>
</dbReference>
<comment type="caution">
    <text evidence="4">The sequence shown here is derived from an EMBL/GenBank/DDBJ whole genome shotgun (WGS) entry which is preliminary data.</text>
</comment>
<reference evidence="4 5" key="1">
    <citation type="journal article" date="2015" name="Genome Announc.">
        <title>Expanding the biotechnology potential of lactobacilli through comparative genomics of 213 strains and associated genera.</title>
        <authorList>
            <person name="Sun Z."/>
            <person name="Harris H.M."/>
            <person name="McCann A."/>
            <person name="Guo C."/>
            <person name="Argimon S."/>
            <person name="Zhang W."/>
            <person name="Yang X."/>
            <person name="Jeffery I.B."/>
            <person name="Cooney J.C."/>
            <person name="Kagawa T.F."/>
            <person name="Liu W."/>
            <person name="Song Y."/>
            <person name="Salvetti E."/>
            <person name="Wrobel A."/>
            <person name="Rasinkangas P."/>
            <person name="Parkhill J."/>
            <person name="Rea M.C."/>
            <person name="O'Sullivan O."/>
            <person name="Ritari J."/>
            <person name="Douillard F.P."/>
            <person name="Paul Ross R."/>
            <person name="Yang R."/>
            <person name="Briner A.E."/>
            <person name="Felis G.E."/>
            <person name="de Vos W.M."/>
            <person name="Barrangou R."/>
            <person name="Klaenhammer T.R."/>
            <person name="Caufield P.W."/>
            <person name="Cui Y."/>
            <person name="Zhang H."/>
            <person name="O'Toole P.W."/>
        </authorList>
    </citation>
    <scope>NUCLEOTIDE SEQUENCE [LARGE SCALE GENOMIC DNA]</scope>
    <source>
        <strain evidence="4 5">DSM 23829</strain>
    </source>
</reference>
<gene>
    <name evidence="4" type="ORF">FD06_GL001123</name>
</gene>
<dbReference type="InterPro" id="IPR036894">
    <property type="entry name" value="YbaB-like_sf"/>
</dbReference>
<dbReference type="SUPFAM" id="SSF82607">
    <property type="entry name" value="YbaB-like"/>
    <property type="match status" value="1"/>
</dbReference>
<evidence type="ECO:0000313" key="5">
    <source>
        <dbReference type="Proteomes" id="UP000052012"/>
    </source>
</evidence>
<protein>
    <recommendedName>
        <fullName evidence="2">Nucleoid-associated protein FD06_GL001123</fullName>
    </recommendedName>
</protein>
<dbReference type="PANTHER" id="PTHR33449">
    <property type="entry name" value="NUCLEOID-ASSOCIATED PROTEIN YBAB"/>
    <property type="match status" value="1"/>
</dbReference>
<keyword evidence="1 2" id="KW-0238">DNA-binding</keyword>
<dbReference type="GO" id="GO:0003677">
    <property type="term" value="F:DNA binding"/>
    <property type="evidence" value="ECO:0007669"/>
    <property type="project" value="UniProtKB-UniRule"/>
</dbReference>
<comment type="subcellular location">
    <subcellularLocation>
        <location evidence="2">Cytoplasm</location>
        <location evidence="2">Nucleoid</location>
    </subcellularLocation>
</comment>
<dbReference type="STRING" id="1423781.FD06_GL001123"/>
<dbReference type="GO" id="GO:0043590">
    <property type="term" value="C:bacterial nucleoid"/>
    <property type="evidence" value="ECO:0007669"/>
    <property type="project" value="UniProtKB-UniRule"/>
</dbReference>
<dbReference type="Pfam" id="PF02575">
    <property type="entry name" value="YbaB_DNA_bd"/>
    <property type="match status" value="1"/>
</dbReference>
<sequence length="103" mass="11540">MMNGMNMNKMMKQVKQMQKKMGADQEELNKKEFTGVSPEDMVKVVFTGDRKMKDMQINSEAIDPDDPDMLSDLVISAVNDALAKVDKETSETMGKYTKGIPGM</sequence>
<comment type="function">
    <text evidence="2">Binds to DNA and alters its conformation. May be involved in regulation of gene expression, nucleoid organization and DNA protection.</text>
</comment>
<evidence type="ECO:0000313" key="4">
    <source>
        <dbReference type="EMBL" id="KRM69453.1"/>
    </source>
</evidence>
<feature type="compositionally biased region" description="Low complexity" evidence="3">
    <location>
        <begin position="1"/>
        <end position="20"/>
    </location>
</feature>
<organism evidence="4 5">
    <name type="scientific">Apilactobacillus ozensis DSM 23829 = JCM 17196</name>
    <dbReference type="NCBI Taxonomy" id="1423781"/>
    <lineage>
        <taxon>Bacteria</taxon>
        <taxon>Bacillati</taxon>
        <taxon>Bacillota</taxon>
        <taxon>Bacilli</taxon>
        <taxon>Lactobacillales</taxon>
        <taxon>Lactobacillaceae</taxon>
        <taxon>Apilactobacillus</taxon>
    </lineage>
</organism>
<dbReference type="PIRSF" id="PIRSF004555">
    <property type="entry name" value="UCP004555"/>
    <property type="match status" value="1"/>
</dbReference>
<dbReference type="NCBIfam" id="TIGR00103">
    <property type="entry name" value="DNA_YbaB_EbfC"/>
    <property type="match status" value="1"/>
</dbReference>
<evidence type="ECO:0000256" key="2">
    <source>
        <dbReference type="HAMAP-Rule" id="MF_00274"/>
    </source>
</evidence>
<feature type="compositionally biased region" description="Basic and acidic residues" evidence="3">
    <location>
        <begin position="21"/>
        <end position="33"/>
    </location>
</feature>
<comment type="similarity">
    <text evidence="2">Belongs to the YbaB/EbfC family.</text>
</comment>
<dbReference type="InterPro" id="IPR004401">
    <property type="entry name" value="YbaB/EbfC"/>
</dbReference>
<dbReference type="PATRIC" id="fig|1423781.4.peg.1164"/>
<dbReference type="OrthoDB" id="9795263at2"/>
<dbReference type="RefSeq" id="WP_054657945.1">
    <property type="nucleotide sequence ID" value="NZ_AYYQ01000004.1"/>
</dbReference>
<dbReference type="EMBL" id="AYYQ01000004">
    <property type="protein sequence ID" value="KRM69453.1"/>
    <property type="molecule type" value="Genomic_DNA"/>
</dbReference>
<evidence type="ECO:0000256" key="3">
    <source>
        <dbReference type="SAM" id="MobiDB-lite"/>
    </source>
</evidence>
<keyword evidence="2" id="KW-0963">Cytoplasm</keyword>
<dbReference type="PANTHER" id="PTHR33449:SF1">
    <property type="entry name" value="NUCLEOID-ASSOCIATED PROTEIN YBAB"/>
    <property type="match status" value="1"/>
</dbReference>
<comment type="subunit">
    <text evidence="2">Homodimer.</text>
</comment>
<keyword evidence="5" id="KW-1185">Reference proteome</keyword>
<dbReference type="HAMAP" id="MF_00274">
    <property type="entry name" value="DNA_YbaB_EbfC"/>
    <property type="match status" value="1"/>
</dbReference>
<dbReference type="Proteomes" id="UP000052012">
    <property type="component" value="Unassembled WGS sequence"/>
</dbReference>
<proteinExistence type="inferred from homology"/>
<feature type="region of interest" description="Disordered" evidence="3">
    <location>
        <begin position="1"/>
        <end position="34"/>
    </location>
</feature>
<dbReference type="GO" id="GO:0005829">
    <property type="term" value="C:cytosol"/>
    <property type="evidence" value="ECO:0007669"/>
    <property type="project" value="TreeGrafter"/>
</dbReference>